<comment type="caution">
    <text evidence="10">The sequence shown here is derived from an EMBL/GenBank/DDBJ whole genome shotgun (WGS) entry which is preliminary data.</text>
</comment>
<feature type="transmembrane region" description="Helical" evidence="9">
    <location>
        <begin position="515"/>
        <end position="535"/>
    </location>
</feature>
<feature type="transmembrane region" description="Helical" evidence="9">
    <location>
        <begin position="12"/>
        <end position="35"/>
    </location>
</feature>
<evidence type="ECO:0000256" key="9">
    <source>
        <dbReference type="SAM" id="Phobius"/>
    </source>
</evidence>
<comment type="similarity">
    <text evidence="2 7">Belongs to the sodium:solute symporter (SSF) (TC 2.A.21) family.</text>
</comment>
<gene>
    <name evidence="10" type="ORF">D0868_04540</name>
</gene>
<keyword evidence="6 9" id="KW-0472">Membrane</keyword>
<dbReference type="PROSITE" id="PS50283">
    <property type="entry name" value="NA_SOLUT_SYMP_3"/>
    <property type="match status" value="1"/>
</dbReference>
<proteinExistence type="inferred from homology"/>
<feature type="compositionally biased region" description="Low complexity" evidence="8">
    <location>
        <begin position="682"/>
        <end position="694"/>
    </location>
</feature>
<organism evidence="10 11">
    <name type="scientific">Hortaea werneckii</name>
    <name type="common">Black yeast</name>
    <name type="synonym">Cladosporium werneckii</name>
    <dbReference type="NCBI Taxonomy" id="91943"/>
    <lineage>
        <taxon>Eukaryota</taxon>
        <taxon>Fungi</taxon>
        <taxon>Dikarya</taxon>
        <taxon>Ascomycota</taxon>
        <taxon>Pezizomycotina</taxon>
        <taxon>Dothideomycetes</taxon>
        <taxon>Dothideomycetidae</taxon>
        <taxon>Mycosphaerellales</taxon>
        <taxon>Teratosphaeriaceae</taxon>
        <taxon>Hortaea</taxon>
    </lineage>
</organism>
<evidence type="ECO:0000313" key="11">
    <source>
        <dbReference type="Proteomes" id="UP000282582"/>
    </source>
</evidence>
<keyword evidence="3" id="KW-0813">Transport</keyword>
<keyword evidence="4 9" id="KW-0812">Transmembrane</keyword>
<evidence type="ECO:0000256" key="3">
    <source>
        <dbReference type="ARBA" id="ARBA00022448"/>
    </source>
</evidence>
<feature type="transmembrane region" description="Helical" evidence="9">
    <location>
        <begin position="89"/>
        <end position="110"/>
    </location>
</feature>
<feature type="region of interest" description="Disordered" evidence="8">
    <location>
        <begin position="677"/>
        <end position="704"/>
    </location>
</feature>
<evidence type="ECO:0000313" key="10">
    <source>
        <dbReference type="EMBL" id="RMY08897.1"/>
    </source>
</evidence>
<feature type="transmembrane region" description="Helical" evidence="9">
    <location>
        <begin position="447"/>
        <end position="469"/>
    </location>
</feature>
<dbReference type="Gene3D" id="1.20.1730.10">
    <property type="entry name" value="Sodium/glucose cotransporter"/>
    <property type="match status" value="1"/>
</dbReference>
<dbReference type="GO" id="GO:0005886">
    <property type="term" value="C:plasma membrane"/>
    <property type="evidence" value="ECO:0007669"/>
    <property type="project" value="TreeGrafter"/>
</dbReference>
<dbReference type="InterPro" id="IPR038377">
    <property type="entry name" value="Na/Glc_symporter_sf"/>
</dbReference>
<feature type="region of interest" description="Disordered" evidence="8">
    <location>
        <begin position="555"/>
        <end position="582"/>
    </location>
</feature>
<evidence type="ECO:0000256" key="8">
    <source>
        <dbReference type="SAM" id="MobiDB-lite"/>
    </source>
</evidence>
<accession>A0A3M6Z1A0</accession>
<feature type="transmembrane region" description="Helical" evidence="9">
    <location>
        <begin position="355"/>
        <end position="383"/>
    </location>
</feature>
<dbReference type="GO" id="GO:0015606">
    <property type="term" value="F:spermidine transmembrane transporter activity"/>
    <property type="evidence" value="ECO:0007669"/>
    <property type="project" value="TreeGrafter"/>
</dbReference>
<dbReference type="NCBIfam" id="TIGR00813">
    <property type="entry name" value="sss"/>
    <property type="match status" value="1"/>
</dbReference>
<evidence type="ECO:0000256" key="7">
    <source>
        <dbReference type="RuleBase" id="RU362091"/>
    </source>
</evidence>
<dbReference type="Proteomes" id="UP000282582">
    <property type="component" value="Unassembled WGS sequence"/>
</dbReference>
<dbReference type="PANTHER" id="PTHR46154">
    <property type="match status" value="1"/>
</dbReference>
<sequence length="704" mass="76333">MSSVAPVLPVGVGYGLTVAIGFLFAIFMVGITWSLKRYTYEAQTSEQFTTAGRTVKSGLVASSVVSTWTWAATLLQSTTVTYQYGVSGAFWYAGGACVQIILFATLAIELKRRAPKAHTCALPIYFTSSIFHWLTILAVLEVVRARYGPVTHGVFMVFGCFTNILVTAMLLTGGAAVVEFLTGAPTVATVFLFPIGVVIYTLYGGIKATFITDYINTLVFLIVIFSFAFTTYATNSVLGSPGRLWEILTNLAHERPLEGNAGGSYLTMKSHGGGVFFVINLIGNFGTVFLDNSYYNKAIAASPVHALPGYAMGGLAWFAVPWVTATCMGLAGLALEGYEVWPTYPNRLSDVDVTAGLVLPNTAVALLGKGGAVGALFLAYMAIMSTYSSELISVSSISAYDIYQTYINPRASRKQLMRVNYLSMTGFALFMAGFSTMLYYFGVGMGYLYLLMGVIISSAVLPATLTLIWSGMSWQAATFAPPLGFCSSMIAWLVTTHATFGEFSVATTGSNTPMLVGNVVALLSPLIYIPILTYMPPFKPQNYDWVSMANISSQEHSDNDQDQESADAMGSSLQYTPSATEREAERRKLDRAAKIARILCVSLALCFIILWPMPMFGSGYIFSQSFYTGWVVVGIIWLFCSSGVVVFLPLWQSRETIAHTFRSVGRDLAGKGRPVWRPETMEGQGVEVQTTTTTPESEKGTAEK</sequence>
<dbReference type="GO" id="GO:0015489">
    <property type="term" value="F:putrescine transmembrane transporter activity"/>
    <property type="evidence" value="ECO:0007669"/>
    <property type="project" value="TreeGrafter"/>
</dbReference>
<feature type="transmembrane region" description="Helical" evidence="9">
    <location>
        <begin position="184"/>
        <end position="203"/>
    </location>
</feature>
<evidence type="ECO:0000256" key="4">
    <source>
        <dbReference type="ARBA" id="ARBA00022692"/>
    </source>
</evidence>
<dbReference type="EMBL" id="QWIK01000290">
    <property type="protein sequence ID" value="RMY08897.1"/>
    <property type="molecule type" value="Genomic_DNA"/>
</dbReference>
<keyword evidence="5 9" id="KW-1133">Transmembrane helix</keyword>
<evidence type="ECO:0008006" key="12">
    <source>
        <dbReference type="Google" id="ProtNLM"/>
    </source>
</evidence>
<reference evidence="10 11" key="1">
    <citation type="journal article" date="2018" name="BMC Genomics">
        <title>Genomic evidence for intraspecific hybridization in a clonal and extremely halotolerant yeast.</title>
        <authorList>
            <person name="Gostincar C."/>
            <person name="Stajich J.E."/>
            <person name="Zupancic J."/>
            <person name="Zalar P."/>
            <person name="Gunde-Cimerman N."/>
        </authorList>
    </citation>
    <scope>NUCLEOTIDE SEQUENCE [LARGE SCALE GENOMIC DNA]</scope>
    <source>
        <strain evidence="10 11">EXF-6654</strain>
    </source>
</reference>
<feature type="transmembrane region" description="Helical" evidence="9">
    <location>
        <begin position="122"/>
        <end position="143"/>
    </location>
</feature>
<name>A0A3M6Z1A0_HORWE</name>
<feature type="transmembrane region" description="Helical" evidence="9">
    <location>
        <begin position="626"/>
        <end position="651"/>
    </location>
</feature>
<dbReference type="AlphaFoldDB" id="A0A3M6Z1A0"/>
<feature type="transmembrane region" description="Helical" evidence="9">
    <location>
        <begin position="155"/>
        <end position="178"/>
    </location>
</feature>
<dbReference type="InterPro" id="IPR001734">
    <property type="entry name" value="Na/solute_symporter"/>
</dbReference>
<feature type="transmembrane region" description="Helical" evidence="9">
    <location>
        <begin position="215"/>
        <end position="234"/>
    </location>
</feature>
<dbReference type="CDD" id="cd11476">
    <property type="entry name" value="SLC5sbd_DUR3"/>
    <property type="match status" value="1"/>
</dbReference>
<dbReference type="Pfam" id="PF00474">
    <property type="entry name" value="SSF"/>
    <property type="match status" value="1"/>
</dbReference>
<dbReference type="GO" id="GO:0015204">
    <property type="term" value="F:urea transmembrane transporter activity"/>
    <property type="evidence" value="ECO:0007669"/>
    <property type="project" value="InterPro"/>
</dbReference>
<protein>
    <recommendedName>
        <fullName evidence="12">Urea active transporter</fullName>
    </recommendedName>
</protein>
<evidence type="ECO:0000256" key="1">
    <source>
        <dbReference type="ARBA" id="ARBA00004141"/>
    </source>
</evidence>
<evidence type="ECO:0000256" key="5">
    <source>
        <dbReference type="ARBA" id="ARBA00022989"/>
    </source>
</evidence>
<evidence type="ECO:0000256" key="6">
    <source>
        <dbReference type="ARBA" id="ARBA00023136"/>
    </source>
</evidence>
<feature type="transmembrane region" description="Helical" evidence="9">
    <location>
        <begin position="476"/>
        <end position="495"/>
    </location>
</feature>
<comment type="subcellular location">
    <subcellularLocation>
        <location evidence="1">Membrane</location>
        <topology evidence="1">Multi-pass membrane protein</topology>
    </subcellularLocation>
</comment>
<feature type="transmembrane region" description="Helical" evidence="9">
    <location>
        <begin position="419"/>
        <end position="441"/>
    </location>
</feature>
<feature type="transmembrane region" description="Helical" evidence="9">
    <location>
        <begin position="274"/>
        <end position="294"/>
    </location>
</feature>
<feature type="transmembrane region" description="Helical" evidence="9">
    <location>
        <begin position="315"/>
        <end position="335"/>
    </location>
</feature>
<feature type="transmembrane region" description="Helical" evidence="9">
    <location>
        <begin position="595"/>
        <end position="614"/>
    </location>
</feature>
<dbReference type="PANTHER" id="PTHR46154:SF4">
    <property type="entry name" value="UREA ACTIVE TRANSPORTER"/>
    <property type="match status" value="1"/>
</dbReference>
<evidence type="ECO:0000256" key="2">
    <source>
        <dbReference type="ARBA" id="ARBA00006434"/>
    </source>
</evidence>
<dbReference type="InterPro" id="IPR031155">
    <property type="entry name" value="DUR"/>
</dbReference>